<evidence type="ECO:0000256" key="4">
    <source>
        <dbReference type="ARBA" id="ARBA00022692"/>
    </source>
</evidence>
<feature type="compositionally biased region" description="Basic and acidic residues" evidence="8">
    <location>
        <begin position="73"/>
        <end position="82"/>
    </location>
</feature>
<evidence type="ECO:0000256" key="8">
    <source>
        <dbReference type="SAM" id="MobiDB-lite"/>
    </source>
</evidence>
<comment type="subcellular location">
    <subcellularLocation>
        <location evidence="1">Cell membrane</location>
        <topology evidence="1">Single-pass membrane protein</topology>
    </subcellularLocation>
</comment>
<evidence type="ECO:0000256" key="1">
    <source>
        <dbReference type="ARBA" id="ARBA00004162"/>
    </source>
</evidence>
<feature type="transmembrane region" description="Helical" evidence="9">
    <location>
        <begin position="15"/>
        <end position="36"/>
    </location>
</feature>
<comment type="similarity">
    <text evidence="2">Belongs to the MotB family.</text>
</comment>
<dbReference type="OrthoDB" id="5292153at2"/>
<dbReference type="PROSITE" id="PS51123">
    <property type="entry name" value="OMPA_2"/>
    <property type="match status" value="1"/>
</dbReference>
<evidence type="ECO:0000256" key="5">
    <source>
        <dbReference type="ARBA" id="ARBA00022989"/>
    </source>
</evidence>
<dbReference type="PANTHER" id="PTHR30329">
    <property type="entry name" value="STATOR ELEMENT OF FLAGELLAR MOTOR COMPLEX"/>
    <property type="match status" value="1"/>
</dbReference>
<evidence type="ECO:0000313" key="12">
    <source>
        <dbReference type="Proteomes" id="UP000254841"/>
    </source>
</evidence>
<evidence type="ECO:0000256" key="6">
    <source>
        <dbReference type="ARBA" id="ARBA00023136"/>
    </source>
</evidence>
<evidence type="ECO:0000313" key="11">
    <source>
        <dbReference type="EMBL" id="STO97242.1"/>
    </source>
</evidence>
<gene>
    <name evidence="11" type="primary">motB</name>
    <name evidence="11" type="ORF">NCTC12410_01067</name>
</gene>
<dbReference type="SUPFAM" id="SSF103088">
    <property type="entry name" value="OmpA-like"/>
    <property type="match status" value="1"/>
</dbReference>
<sequence length="266" mass="29148">MSKKKQQECPAGEKWAVPYADFLSLLLALFIALWAISSTESSKAKALSQALVTAFSNPPRSSIFQPIFQRPPDPGEVRENTEGKQPQTADGTASAVAVKDSIAQIQMLIQEGGVLEQIEQGIILRLPADLLFEEGRADLNNEEMITYVRRIAEIINKLPPEVKIDVRGYTDDKPLASSAKYKDLYELASARAYAVMSQLLDNGVNPEKMSYSSYGKYSPVAPNTTLENRAKNNRVEIFLSSSPSSVKTIKSVLDSAASEQESDSAK</sequence>
<evidence type="ECO:0000256" key="9">
    <source>
        <dbReference type="SAM" id="Phobius"/>
    </source>
</evidence>
<dbReference type="AlphaFoldDB" id="A0A377J419"/>
<feature type="domain" description="OmpA-like" evidence="10">
    <location>
        <begin position="119"/>
        <end position="243"/>
    </location>
</feature>
<protein>
    <submittedName>
        <fullName evidence="11">Flagellar motor protein</fullName>
    </submittedName>
</protein>
<proteinExistence type="inferred from homology"/>
<dbReference type="InterPro" id="IPR006665">
    <property type="entry name" value="OmpA-like"/>
</dbReference>
<feature type="region of interest" description="Disordered" evidence="8">
    <location>
        <begin position="63"/>
        <end position="92"/>
    </location>
</feature>
<dbReference type="InterPro" id="IPR025713">
    <property type="entry name" value="MotB-like_N_dom"/>
</dbReference>
<dbReference type="InterPro" id="IPR036737">
    <property type="entry name" value="OmpA-like_sf"/>
</dbReference>
<keyword evidence="3" id="KW-1003">Cell membrane</keyword>
<dbReference type="GO" id="GO:0005886">
    <property type="term" value="C:plasma membrane"/>
    <property type="evidence" value="ECO:0007669"/>
    <property type="project" value="UniProtKB-SubCell"/>
</dbReference>
<dbReference type="RefSeq" id="WP_115011492.1">
    <property type="nucleotide sequence ID" value="NZ_UGHV01000001.1"/>
</dbReference>
<keyword evidence="5 9" id="KW-1133">Transmembrane helix</keyword>
<reference evidence="11 12" key="1">
    <citation type="submission" date="2018-06" db="EMBL/GenBank/DDBJ databases">
        <authorList>
            <consortium name="Pathogen Informatics"/>
            <person name="Doyle S."/>
        </authorList>
    </citation>
    <scope>NUCLEOTIDE SEQUENCE [LARGE SCALE GENOMIC DNA]</scope>
    <source>
        <strain evidence="11 12">NCTC12410</strain>
    </source>
</reference>
<evidence type="ECO:0000256" key="3">
    <source>
        <dbReference type="ARBA" id="ARBA00022475"/>
    </source>
</evidence>
<dbReference type="Gene3D" id="3.30.1330.60">
    <property type="entry name" value="OmpA-like domain"/>
    <property type="match status" value="1"/>
</dbReference>
<accession>A0A377J419</accession>
<evidence type="ECO:0000256" key="7">
    <source>
        <dbReference type="PROSITE-ProRule" id="PRU00473"/>
    </source>
</evidence>
<dbReference type="CDD" id="cd07185">
    <property type="entry name" value="OmpA_C-like"/>
    <property type="match status" value="1"/>
</dbReference>
<dbReference type="Pfam" id="PF00691">
    <property type="entry name" value="OmpA"/>
    <property type="match status" value="1"/>
</dbReference>
<dbReference type="EMBL" id="UGHV01000001">
    <property type="protein sequence ID" value="STO97242.1"/>
    <property type="molecule type" value="Genomic_DNA"/>
</dbReference>
<dbReference type="InterPro" id="IPR050330">
    <property type="entry name" value="Bact_OuterMem_StrucFunc"/>
</dbReference>
<dbReference type="NCBIfam" id="NF006285">
    <property type="entry name" value="PRK08457.1"/>
    <property type="match status" value="1"/>
</dbReference>
<keyword evidence="11" id="KW-0282">Flagellum</keyword>
<dbReference type="PANTHER" id="PTHR30329:SF21">
    <property type="entry name" value="LIPOPROTEIN YIAD-RELATED"/>
    <property type="match status" value="1"/>
</dbReference>
<keyword evidence="11" id="KW-0966">Cell projection</keyword>
<keyword evidence="11" id="KW-0969">Cilium</keyword>
<evidence type="ECO:0000259" key="10">
    <source>
        <dbReference type="PROSITE" id="PS51123"/>
    </source>
</evidence>
<keyword evidence="6 7" id="KW-0472">Membrane</keyword>
<evidence type="ECO:0000256" key="2">
    <source>
        <dbReference type="ARBA" id="ARBA00008914"/>
    </source>
</evidence>
<organism evidence="11 12">
    <name type="scientific">Helicobacter canis</name>
    <dbReference type="NCBI Taxonomy" id="29419"/>
    <lineage>
        <taxon>Bacteria</taxon>
        <taxon>Pseudomonadati</taxon>
        <taxon>Campylobacterota</taxon>
        <taxon>Epsilonproteobacteria</taxon>
        <taxon>Campylobacterales</taxon>
        <taxon>Helicobacteraceae</taxon>
        <taxon>Helicobacter</taxon>
    </lineage>
</organism>
<dbReference type="Pfam" id="PF13677">
    <property type="entry name" value="MotB_plug"/>
    <property type="match status" value="1"/>
</dbReference>
<keyword evidence="4 9" id="KW-0812">Transmembrane</keyword>
<name>A0A377J419_9HELI</name>
<dbReference type="Proteomes" id="UP000254841">
    <property type="component" value="Unassembled WGS sequence"/>
</dbReference>